<evidence type="ECO:0000313" key="7">
    <source>
        <dbReference type="EMBL" id="MBF7127044.1"/>
    </source>
</evidence>
<dbReference type="Pfam" id="PF01047">
    <property type="entry name" value="MarR"/>
    <property type="match status" value="1"/>
</dbReference>
<dbReference type="EMBL" id="JADOFV010000002">
    <property type="protein sequence ID" value="MBF7127044.1"/>
    <property type="molecule type" value="Genomic_DNA"/>
</dbReference>
<dbReference type="EMBL" id="WENB01000002">
    <property type="protein sequence ID" value="KAF0413991.1"/>
    <property type="molecule type" value="Genomic_DNA"/>
</dbReference>
<evidence type="ECO:0000313" key="12">
    <source>
        <dbReference type="Proteomes" id="UP001214131"/>
    </source>
</evidence>
<evidence type="ECO:0000313" key="10">
    <source>
        <dbReference type="Proteomes" id="UP000472573"/>
    </source>
</evidence>
<evidence type="ECO:0000313" key="5">
    <source>
        <dbReference type="EMBL" id="ARW18788.1"/>
    </source>
</evidence>
<dbReference type="SUPFAM" id="SSF46785">
    <property type="entry name" value="Winged helix' DNA-binding domain"/>
    <property type="match status" value="1"/>
</dbReference>
<evidence type="ECO:0000313" key="6">
    <source>
        <dbReference type="EMBL" id="KAF0413991.1"/>
    </source>
</evidence>
<dbReference type="InterPro" id="IPR000835">
    <property type="entry name" value="HTH_MarR-typ"/>
</dbReference>
<dbReference type="PRINTS" id="PR00598">
    <property type="entry name" value="HTHMARR"/>
</dbReference>
<dbReference type="GeneID" id="33061756"/>
<dbReference type="SMART" id="SM00347">
    <property type="entry name" value="HTH_MARR"/>
    <property type="match status" value="1"/>
</dbReference>
<gene>
    <name evidence="6" type="ORF">GBO79_03725</name>
    <name evidence="7" type="ORF">ITQ97_04350</name>
    <name evidence="8" type="ORF">PWB86_04750</name>
    <name evidence="5" type="ORF">S100892_00182</name>
</gene>
<name>A0A0Q0U2R2_PEDPE</name>
<dbReference type="Proteomes" id="UP001214131">
    <property type="component" value="Chromosome"/>
</dbReference>
<dbReference type="InterPro" id="IPR036390">
    <property type="entry name" value="WH_DNA-bd_sf"/>
</dbReference>
<evidence type="ECO:0000259" key="4">
    <source>
        <dbReference type="PROSITE" id="PS50995"/>
    </source>
</evidence>
<dbReference type="Gene3D" id="1.10.10.10">
    <property type="entry name" value="Winged helix-like DNA-binding domain superfamily/Winged helix DNA-binding domain"/>
    <property type="match status" value="1"/>
</dbReference>
<keyword evidence="2" id="KW-0238">DNA-binding</keyword>
<dbReference type="PANTHER" id="PTHR42756">
    <property type="entry name" value="TRANSCRIPTIONAL REGULATOR, MARR"/>
    <property type="match status" value="1"/>
</dbReference>
<dbReference type="PROSITE" id="PS50995">
    <property type="entry name" value="HTH_MARR_2"/>
    <property type="match status" value="1"/>
</dbReference>
<reference evidence="6" key="3">
    <citation type="submission" date="2019-12" db="EMBL/GenBank/DDBJ databases">
        <title>SpeciesPrimer: A bioinformatics pipeline dedicated to the design of qPCR primers for the quantification of bacterial species.</title>
        <authorList>
            <person name="Dreier M."/>
            <person name="Berthoud H."/>
            <person name="Shani N."/>
            <person name="Wechsler D."/>
            <person name="Junier P."/>
        </authorList>
    </citation>
    <scope>NUCLEOTIDE SEQUENCE</scope>
    <source>
        <strain evidence="6">FAM13073</strain>
    </source>
</reference>
<evidence type="ECO:0000313" key="8">
    <source>
        <dbReference type="EMBL" id="WEA56514.1"/>
    </source>
</evidence>
<reference evidence="6" key="2">
    <citation type="submission" date="2019-10" db="EMBL/GenBank/DDBJ databases">
        <authorList>
            <person name="Irmler S."/>
            <person name="Berthoud H."/>
            <person name="Roetschi A."/>
            <person name="Arias E."/>
            <person name="Shani N."/>
            <person name="Wuethrich D."/>
            <person name="Bruggmann R."/>
        </authorList>
    </citation>
    <scope>NUCLEOTIDE SEQUENCE</scope>
    <source>
        <strain evidence="6">FAM13073</strain>
    </source>
</reference>
<dbReference type="Proteomes" id="UP000743107">
    <property type="component" value="Unassembled WGS sequence"/>
</dbReference>
<protein>
    <submittedName>
        <fullName evidence="7">MarR family transcriptional regulator</fullName>
    </submittedName>
</protein>
<evidence type="ECO:0000256" key="1">
    <source>
        <dbReference type="ARBA" id="ARBA00023015"/>
    </source>
</evidence>
<sequence>MDNKPYQSEWDQLPENVKVTAQLFGTLAQTIFSYFNDETIKISPLNFMILMDILGNPGTSMSELAKRVGISKPQLSRSVSKLEDLHMIKRVHNTENRRNVNVYPDKEGSDLMAQQFLRVANRLDKTLSALSSEDRARLVPLMTESLEILSKAGIVQQ</sequence>
<dbReference type="AlphaFoldDB" id="A0A0Q0U2R2"/>
<dbReference type="Proteomes" id="UP000472573">
    <property type="component" value="Unassembled WGS sequence"/>
</dbReference>
<evidence type="ECO:0000313" key="11">
    <source>
        <dbReference type="Proteomes" id="UP000743107"/>
    </source>
</evidence>
<dbReference type="GO" id="GO:0003677">
    <property type="term" value="F:DNA binding"/>
    <property type="evidence" value="ECO:0007669"/>
    <property type="project" value="UniProtKB-KW"/>
</dbReference>
<dbReference type="EMBL" id="CP118739">
    <property type="protein sequence ID" value="WEA56514.1"/>
    <property type="molecule type" value="Genomic_DNA"/>
</dbReference>
<organism evidence="7 11">
    <name type="scientific">Pediococcus pentosaceus</name>
    <dbReference type="NCBI Taxonomy" id="1255"/>
    <lineage>
        <taxon>Bacteria</taxon>
        <taxon>Bacillati</taxon>
        <taxon>Bacillota</taxon>
        <taxon>Bacilli</taxon>
        <taxon>Lactobacillales</taxon>
        <taxon>Lactobacillaceae</taxon>
        <taxon>Pediococcus</taxon>
    </lineage>
</organism>
<keyword evidence="1" id="KW-0805">Transcription regulation</keyword>
<evidence type="ECO:0000256" key="3">
    <source>
        <dbReference type="ARBA" id="ARBA00023163"/>
    </source>
</evidence>
<reference evidence="8 12" key="6">
    <citation type="submission" date="2023-02" db="EMBL/GenBank/DDBJ databases">
        <title>Comparative genomics and fermentation flavor characterization of five lactic acid bacteria reveal flavor biosynthesis metabolic pathways in fermented muskmelon puree.</title>
        <authorList>
            <person name="Yuan L."/>
            <person name="Li M."/>
            <person name="Xu X."/>
            <person name="Lao F."/>
            <person name="Wu J."/>
        </authorList>
    </citation>
    <scope>NUCLEOTIDE SEQUENCE [LARGE SCALE GENOMIC DNA]</scope>
    <source>
        <strain evidence="8 12">Ca-4</strain>
    </source>
</reference>
<dbReference type="RefSeq" id="WP_002833827.1">
    <property type="nucleotide sequence ID" value="NZ_BEWQ01000001.1"/>
</dbReference>
<dbReference type="InterPro" id="IPR036388">
    <property type="entry name" value="WH-like_DNA-bd_sf"/>
</dbReference>
<reference evidence="10" key="4">
    <citation type="submission" date="2020-03" db="EMBL/GenBank/DDBJ databases">
        <title>SpeciesPrimer: A bioinformatics pipeline dedicated to the design of qPCR primers for the quantification of bacterial species.</title>
        <authorList>
            <person name="Dreier M."/>
            <person name="Berthoud H."/>
            <person name="Shani N."/>
            <person name="Wechsler D."/>
            <person name="Junier P."/>
        </authorList>
    </citation>
    <scope>NUCLEOTIDE SEQUENCE [LARGE SCALE GENOMIC DNA]</scope>
    <source>
        <strain evidence="10">FAM13073</strain>
    </source>
</reference>
<evidence type="ECO:0000256" key="2">
    <source>
        <dbReference type="ARBA" id="ARBA00023125"/>
    </source>
</evidence>
<dbReference type="GO" id="GO:0003700">
    <property type="term" value="F:DNA-binding transcription factor activity"/>
    <property type="evidence" value="ECO:0007669"/>
    <property type="project" value="InterPro"/>
</dbReference>
<proteinExistence type="predicted"/>
<dbReference type="PANTHER" id="PTHR42756:SF1">
    <property type="entry name" value="TRANSCRIPTIONAL REPRESSOR OF EMRAB OPERON"/>
    <property type="match status" value="1"/>
</dbReference>
<keyword evidence="3" id="KW-0804">Transcription</keyword>
<reference evidence="7" key="5">
    <citation type="submission" date="2020-11" db="EMBL/GenBank/DDBJ databases">
        <title>Antibiotic susceptibility profiles of Pediococcus pentosaceus from various origins and their implications for the safety assessment of strains with food-technology applications.</title>
        <authorList>
            <person name="Shani N."/>
            <person name="Oberhaensli S."/>
            <person name="Arias E."/>
        </authorList>
    </citation>
    <scope>NUCLEOTIDE SEQUENCE</scope>
    <source>
        <strain evidence="7">FAM 19164</strain>
    </source>
</reference>
<feature type="domain" description="HTH marR-type" evidence="4">
    <location>
        <begin position="20"/>
        <end position="147"/>
    </location>
</feature>
<accession>A0A0Q0U2R2</accession>
<dbReference type="Proteomes" id="UP000196118">
    <property type="component" value="Chromosome"/>
</dbReference>
<reference evidence="5 9" key="1">
    <citation type="submission" date="2017-05" db="EMBL/GenBank/DDBJ databases">
        <title>Genome sequence of Pediococcus pentosaceus strain SRCM100892.</title>
        <authorList>
            <person name="Cho S.H."/>
        </authorList>
    </citation>
    <scope>NUCLEOTIDE SEQUENCE [LARGE SCALE GENOMIC DNA]</scope>
    <source>
        <strain evidence="5 9">SRCM100892</strain>
    </source>
</reference>
<dbReference type="EMBL" id="CP021474">
    <property type="protein sequence ID" value="ARW18788.1"/>
    <property type="molecule type" value="Genomic_DNA"/>
</dbReference>
<evidence type="ECO:0000313" key="9">
    <source>
        <dbReference type="Proteomes" id="UP000196118"/>
    </source>
</evidence>
<keyword evidence="10" id="KW-1185">Reference proteome</keyword>